<dbReference type="Pfam" id="PF16153">
    <property type="entry name" value="DUF4861"/>
    <property type="match status" value="1"/>
</dbReference>
<dbReference type="STRING" id="679937.Bcop_0446"/>
<proteinExistence type="predicted"/>
<dbReference type="InterPro" id="IPR011013">
    <property type="entry name" value="Gal_mutarotase_sf_dom"/>
</dbReference>
<dbReference type="Proteomes" id="UP000018439">
    <property type="component" value="Chromosome"/>
</dbReference>
<dbReference type="AlphaFoldDB" id="F3ZR71"/>
<accession>F3ZR71</accession>
<dbReference type="InterPro" id="IPR032342">
    <property type="entry name" value="DUF4861"/>
</dbReference>
<organism evidence="2 3">
    <name type="scientific">Bacteroides coprosuis DSM 18011</name>
    <dbReference type="NCBI Taxonomy" id="679937"/>
    <lineage>
        <taxon>Bacteria</taxon>
        <taxon>Pseudomonadati</taxon>
        <taxon>Bacteroidota</taxon>
        <taxon>Bacteroidia</taxon>
        <taxon>Bacteroidales</taxon>
        <taxon>Bacteroidaceae</taxon>
        <taxon>Bacteroides</taxon>
    </lineage>
</organism>
<dbReference type="EMBL" id="CM001167">
    <property type="protein sequence ID" value="EGJ70664.1"/>
    <property type="molecule type" value="Genomic_DNA"/>
</dbReference>
<dbReference type="PROSITE" id="PS51257">
    <property type="entry name" value="PROKAR_LIPOPROTEIN"/>
    <property type="match status" value="1"/>
</dbReference>
<dbReference type="eggNOG" id="COG4677">
    <property type="taxonomic scope" value="Bacteria"/>
</dbReference>
<gene>
    <name evidence="2" type="ORF">Bcop_0446</name>
</gene>
<evidence type="ECO:0000313" key="3">
    <source>
        <dbReference type="Proteomes" id="UP000018439"/>
    </source>
</evidence>
<sequence>MKSFYFSMLFMLSCFFMTSCTPTSDQVNITISNNLDFDRTEELVEIPVLQLQNYMKWRNEVGLVITDDQGVVYPSQITYNGLLIFQPNLKANSSRQFIIKTGEKRTFASQVEGKFRPERKGDFSWENNRVGFRFYGKELIQNDGPSNGLDIFLKRTDSLVLDKWYYEDINKISSYHKDTGEGCDPYNVGRSLGAGANGLFVNDSLFLNENYDSYEILDEGPLRVTFLLKYPFIEVGEENISDVKRISLDVNSQLTRIEQTYQPDKDQQMAVGFVKRLDTKDSTVVDYENNFLLYEEPEDEENGIIYLGAIIPAGIDSVLVNTYDYTNPIREKTNTFSNTIALTKIHPTYATIYYTGFGWSKYGFRSLDSFRKYLKEYSVSLKNPFEITFHK</sequence>
<dbReference type="GO" id="GO:0005975">
    <property type="term" value="P:carbohydrate metabolic process"/>
    <property type="evidence" value="ECO:0007669"/>
    <property type="project" value="InterPro"/>
</dbReference>
<name>F3ZR71_9BACE</name>
<dbReference type="GO" id="GO:0003824">
    <property type="term" value="F:catalytic activity"/>
    <property type="evidence" value="ECO:0007669"/>
    <property type="project" value="InterPro"/>
</dbReference>
<dbReference type="GO" id="GO:0030246">
    <property type="term" value="F:carbohydrate binding"/>
    <property type="evidence" value="ECO:0007669"/>
    <property type="project" value="InterPro"/>
</dbReference>
<feature type="chain" id="PRO_5003309420" description="DUF4861 domain-containing protein" evidence="1">
    <location>
        <begin position="19"/>
        <end position="391"/>
    </location>
</feature>
<dbReference type="HOGENOM" id="CLU_696291_0_0_10"/>
<keyword evidence="1" id="KW-0732">Signal</keyword>
<dbReference type="SUPFAM" id="SSF74650">
    <property type="entry name" value="Galactose mutarotase-like"/>
    <property type="match status" value="1"/>
</dbReference>
<protein>
    <recommendedName>
        <fullName evidence="4">DUF4861 domain-containing protein</fullName>
    </recommendedName>
</protein>
<dbReference type="OrthoDB" id="9800230at2"/>
<evidence type="ECO:0000256" key="1">
    <source>
        <dbReference type="SAM" id="SignalP"/>
    </source>
</evidence>
<reference evidence="2 3" key="1">
    <citation type="journal article" date="2011" name="Stand. Genomic Sci.">
        <title>Non-contiguous finished genome sequence of Bacteroides coprosuis type strain (PC139).</title>
        <authorList>
            <person name="Land M."/>
            <person name="Held B."/>
            <person name="Gronow S."/>
            <person name="Abt B."/>
            <person name="Lucas S."/>
            <person name="Del Rio T.G."/>
            <person name="Nolan M."/>
            <person name="Tice H."/>
            <person name="Cheng J.F."/>
            <person name="Pitluck S."/>
            <person name="Liolios K."/>
            <person name="Pagani I."/>
            <person name="Ivanova N."/>
            <person name="Mavromatis K."/>
            <person name="Mikhailova N."/>
            <person name="Pati A."/>
            <person name="Tapia R."/>
            <person name="Han C."/>
            <person name="Goodwin L."/>
            <person name="Chen A."/>
            <person name="Palaniappan K."/>
            <person name="Hauser L."/>
            <person name="Brambilla E.M."/>
            <person name="Rohde M."/>
            <person name="Goker M."/>
            <person name="Detter J.C."/>
            <person name="Woyke T."/>
            <person name="Bristow J."/>
            <person name="Eisen J.A."/>
            <person name="Markowitz V."/>
            <person name="Hugenholtz P."/>
            <person name="Kyrpides N.C."/>
            <person name="Klenk H.P."/>
            <person name="Lapidus A."/>
        </authorList>
    </citation>
    <scope>NUCLEOTIDE SEQUENCE</scope>
    <source>
        <strain evidence="2 3">DSM 18011</strain>
    </source>
</reference>
<feature type="signal peptide" evidence="1">
    <location>
        <begin position="1"/>
        <end position="18"/>
    </location>
</feature>
<keyword evidence="3" id="KW-1185">Reference proteome</keyword>
<evidence type="ECO:0000313" key="2">
    <source>
        <dbReference type="EMBL" id="EGJ70664.1"/>
    </source>
</evidence>
<evidence type="ECO:0008006" key="4">
    <source>
        <dbReference type="Google" id="ProtNLM"/>
    </source>
</evidence>